<reference evidence="2 3" key="1">
    <citation type="journal article" date="2019" name="Commun. Biol.">
        <title>The bagworm genome reveals a unique fibroin gene that provides high tensile strength.</title>
        <authorList>
            <person name="Kono N."/>
            <person name="Nakamura H."/>
            <person name="Ohtoshi R."/>
            <person name="Tomita M."/>
            <person name="Numata K."/>
            <person name="Arakawa K."/>
        </authorList>
    </citation>
    <scope>NUCLEOTIDE SEQUENCE [LARGE SCALE GENOMIC DNA]</scope>
</reference>
<organism evidence="2 3">
    <name type="scientific">Eumeta variegata</name>
    <name type="common">Bagworm moth</name>
    <name type="synonym">Eumeta japonica</name>
    <dbReference type="NCBI Taxonomy" id="151549"/>
    <lineage>
        <taxon>Eukaryota</taxon>
        <taxon>Metazoa</taxon>
        <taxon>Ecdysozoa</taxon>
        <taxon>Arthropoda</taxon>
        <taxon>Hexapoda</taxon>
        <taxon>Insecta</taxon>
        <taxon>Pterygota</taxon>
        <taxon>Neoptera</taxon>
        <taxon>Endopterygota</taxon>
        <taxon>Lepidoptera</taxon>
        <taxon>Glossata</taxon>
        <taxon>Ditrysia</taxon>
        <taxon>Tineoidea</taxon>
        <taxon>Psychidae</taxon>
        <taxon>Oiketicinae</taxon>
        <taxon>Eumeta</taxon>
    </lineage>
</organism>
<evidence type="ECO:0000313" key="3">
    <source>
        <dbReference type="Proteomes" id="UP000299102"/>
    </source>
</evidence>
<dbReference type="Proteomes" id="UP000299102">
    <property type="component" value="Unassembled WGS sequence"/>
</dbReference>
<dbReference type="EMBL" id="BGZK01002377">
    <property type="protein sequence ID" value="GBP93441.1"/>
    <property type="molecule type" value="Genomic_DNA"/>
</dbReference>
<dbReference type="PANTHER" id="PTHR47331">
    <property type="entry name" value="PHD-TYPE DOMAIN-CONTAINING PROTEIN"/>
    <property type="match status" value="1"/>
</dbReference>
<comment type="caution">
    <text evidence="2">The sequence shown here is derived from an EMBL/GenBank/DDBJ whole genome shotgun (WGS) entry which is preliminary data.</text>
</comment>
<proteinExistence type="predicted"/>
<dbReference type="PANTHER" id="PTHR47331:SF5">
    <property type="entry name" value="RIBONUCLEASE H"/>
    <property type="match status" value="1"/>
</dbReference>
<evidence type="ECO:0000256" key="1">
    <source>
        <dbReference type="SAM" id="MobiDB-lite"/>
    </source>
</evidence>
<evidence type="ECO:0000313" key="2">
    <source>
        <dbReference type="EMBL" id="GBP93441.1"/>
    </source>
</evidence>
<keyword evidence="3" id="KW-1185">Reference proteome</keyword>
<dbReference type="OrthoDB" id="6363640at2759"/>
<accession>A0A4C1ZX88</accession>
<feature type="region of interest" description="Disordered" evidence="1">
    <location>
        <begin position="21"/>
        <end position="53"/>
    </location>
</feature>
<dbReference type="STRING" id="151549.A0A4C1ZX88"/>
<protein>
    <recommendedName>
        <fullName evidence="4">Reverse transcriptase domain-containing protein</fullName>
    </recommendedName>
</protein>
<dbReference type="AlphaFoldDB" id="A0A4C1ZX88"/>
<feature type="compositionally biased region" description="Basic and acidic residues" evidence="1">
    <location>
        <begin position="21"/>
        <end position="35"/>
    </location>
</feature>
<feature type="compositionally biased region" description="Low complexity" evidence="1">
    <location>
        <begin position="36"/>
        <end position="45"/>
    </location>
</feature>
<name>A0A4C1ZX88_EUMVA</name>
<sequence length="392" mass="44299">MQATCRGKPCKICRGGHHRLLHQERTTIEGHEGAPRRQPSSPSTRRSTHLDEGSTVTLIDEQVANRIGAKGRRETLRVSSVGGNEITDEKSRVIRVKIKGLFSRNLKLMTAQTIRNLKLAPQRVERATDNWGLIVSRQIKSGRANQPAASLTQLGWVLHGCCSSLSRPINTVHHLRPSNASDIELNDIVKRHFEIESLGVAPRKPSHDPEERALVLLDSNSVRLPSGQFETCLLWKSDNETMPESYDTAMRRLRSIEKKLASAESIYIRTLVVPASFRRHASAEEESPPFFDAAARTNGKCLNDALLTGPDLIRSLLGVLVRFRQGRVAVSADIKEMFLRVKIREEDRDSLRFLWRNNMHENPQEYRMTSLISAPPHRLVLRSTSKSQRLRI</sequence>
<gene>
    <name evidence="2" type="ORF">EVAR_89791_1</name>
</gene>
<evidence type="ECO:0008006" key="4">
    <source>
        <dbReference type="Google" id="ProtNLM"/>
    </source>
</evidence>